<accession>M4RQF8</accession>
<dbReference type="STRING" id="1129794.C427_2315"/>
<dbReference type="AlphaFoldDB" id="M4RQF8"/>
<evidence type="ECO:0000313" key="1">
    <source>
        <dbReference type="EMBL" id="AGH44424.1"/>
    </source>
</evidence>
<reference evidence="1 2" key="1">
    <citation type="journal article" date="2013" name="Genome Announc.">
        <title>Complete Genome Sequence of Glaciecola psychrophila Strain 170T.</title>
        <authorList>
            <person name="Yin J."/>
            <person name="Chen J."/>
            <person name="Liu G."/>
            <person name="Yu Y."/>
            <person name="Song L."/>
            <person name="Wang X."/>
            <person name="Qu X."/>
        </authorList>
    </citation>
    <scope>NUCLEOTIDE SEQUENCE [LARGE SCALE GENOMIC DNA]</scope>
    <source>
        <strain evidence="1 2">170</strain>
    </source>
</reference>
<dbReference type="PATRIC" id="fig|1129794.4.peg.2292"/>
<dbReference type="PANTHER" id="PTHR35399:SF4">
    <property type="entry name" value="MEMBRANE PROTEIN"/>
    <property type="match status" value="1"/>
</dbReference>
<dbReference type="KEGG" id="gps:C427_2315"/>
<dbReference type="RefSeq" id="WP_015430746.1">
    <property type="nucleotide sequence ID" value="NC_020514.1"/>
</dbReference>
<evidence type="ECO:0008006" key="3">
    <source>
        <dbReference type="Google" id="ProtNLM"/>
    </source>
</evidence>
<dbReference type="EMBL" id="CP003837">
    <property type="protein sequence ID" value="AGH44424.1"/>
    <property type="molecule type" value="Genomic_DNA"/>
</dbReference>
<evidence type="ECO:0000313" key="2">
    <source>
        <dbReference type="Proteomes" id="UP000011864"/>
    </source>
</evidence>
<dbReference type="eggNOG" id="COG3211">
    <property type="taxonomic scope" value="Bacteria"/>
</dbReference>
<name>M4RQF8_9ALTE</name>
<sequence length="138" mass="15347">MSLIGTIRNCPGGITPWNSWLTCEESVLKASDEIGRNHGYVFEVPANTASLVKAKPILEMGRFNHEAAAVDPHTNIIYLTEDRNDSLLYRFIPKTPNDSYAGGHLQALAIIQDAKFDTHNWDTVTMQMGKVMRQSGLT</sequence>
<dbReference type="Pfam" id="PF05787">
    <property type="entry name" value="PhoX"/>
    <property type="match status" value="1"/>
</dbReference>
<organism evidence="1 2">
    <name type="scientific">Paraglaciecola psychrophila 170</name>
    <dbReference type="NCBI Taxonomy" id="1129794"/>
    <lineage>
        <taxon>Bacteria</taxon>
        <taxon>Pseudomonadati</taxon>
        <taxon>Pseudomonadota</taxon>
        <taxon>Gammaproteobacteria</taxon>
        <taxon>Alteromonadales</taxon>
        <taxon>Alteromonadaceae</taxon>
        <taxon>Paraglaciecola</taxon>
    </lineage>
</organism>
<dbReference type="Proteomes" id="UP000011864">
    <property type="component" value="Chromosome"/>
</dbReference>
<gene>
    <name evidence="1" type="ORF">C427_2315</name>
</gene>
<dbReference type="PANTHER" id="PTHR35399">
    <property type="entry name" value="SLR8030 PROTEIN"/>
    <property type="match status" value="1"/>
</dbReference>
<protein>
    <recommendedName>
        <fullName evidence="3">Phosphatase</fullName>
    </recommendedName>
</protein>
<dbReference type="HOGENOM" id="CLU_1853290_0_0_6"/>
<keyword evidence="2" id="KW-1185">Reference proteome</keyword>
<proteinExistence type="predicted"/>
<dbReference type="InterPro" id="IPR008557">
    <property type="entry name" value="PhoX"/>
</dbReference>